<dbReference type="PANTHER" id="PTHR28013">
    <property type="entry name" value="PROTEIN DCV1-RELATED"/>
    <property type="match status" value="1"/>
</dbReference>
<protein>
    <recommendedName>
        <fullName evidence="4">Pali-domain-containing protein</fullName>
    </recommendedName>
</protein>
<sequence length="224" mass="24266">MAARAFFLPGIVILFCAFILSLLVAVSLPALPALDIVRCHFATDAFTTDGSMKEIRLMRGHRAYCYYDQTGHRTCIDQGHGYAVNLTTTDSKSVTIGPGATRGLAVHPVAAGVTFIALLFSLSSHVTLALFASLLSFIAALLTLIAFAIDIALYIIVHDRVQRLQDGQTRSVAAPGVWITLVSLILLLMAVCTGWFGRRRSRMAGATDYLPPEKSGAFAMFRRS</sequence>
<keyword evidence="1" id="KW-0812">Transmembrane</keyword>
<reference evidence="2" key="1">
    <citation type="submission" date="2019-10" db="EMBL/GenBank/DDBJ databases">
        <authorList>
            <consortium name="DOE Joint Genome Institute"/>
            <person name="Kuo A."/>
            <person name="Miyauchi S."/>
            <person name="Kiss E."/>
            <person name="Drula E."/>
            <person name="Kohler A."/>
            <person name="Sanchez-Garcia M."/>
            <person name="Andreopoulos B."/>
            <person name="Barry K.W."/>
            <person name="Bonito G."/>
            <person name="Buee M."/>
            <person name="Carver A."/>
            <person name="Chen C."/>
            <person name="Cichocki N."/>
            <person name="Clum A."/>
            <person name="Culley D."/>
            <person name="Crous P.W."/>
            <person name="Fauchery L."/>
            <person name="Girlanda M."/>
            <person name="Hayes R."/>
            <person name="Keri Z."/>
            <person name="LaButti K."/>
            <person name="Lipzen A."/>
            <person name="Lombard V."/>
            <person name="Magnuson J."/>
            <person name="Maillard F."/>
            <person name="Morin E."/>
            <person name="Murat C."/>
            <person name="Nolan M."/>
            <person name="Ohm R."/>
            <person name="Pangilinan J."/>
            <person name="Pereira M."/>
            <person name="Perotto S."/>
            <person name="Peter M."/>
            <person name="Riley R."/>
            <person name="Sitrit Y."/>
            <person name="Stielow B."/>
            <person name="Szollosi G."/>
            <person name="Zifcakova L."/>
            <person name="Stursova M."/>
            <person name="Spatafora J.W."/>
            <person name="Tedersoo L."/>
            <person name="Vaario L.-M."/>
            <person name="Yamada A."/>
            <person name="Yan M."/>
            <person name="Wang P."/>
            <person name="Xu J."/>
            <person name="Bruns T."/>
            <person name="Baldrian P."/>
            <person name="Vilgalys R."/>
            <person name="Henrissat B."/>
            <person name="Grigoriev I.V."/>
            <person name="Hibbett D."/>
            <person name="Nagy L.G."/>
            <person name="Martin F.M."/>
        </authorList>
    </citation>
    <scope>NUCLEOTIDE SEQUENCE</scope>
    <source>
        <strain evidence="2">Prilba</strain>
    </source>
</reference>
<dbReference type="OrthoDB" id="2354757at2759"/>
<comment type="caution">
    <text evidence="2">The sequence shown here is derived from an EMBL/GenBank/DDBJ whole genome shotgun (WGS) entry which is preliminary data.</text>
</comment>
<evidence type="ECO:0000313" key="3">
    <source>
        <dbReference type="Proteomes" id="UP000759537"/>
    </source>
</evidence>
<dbReference type="AlphaFoldDB" id="A0A9P5N341"/>
<dbReference type="Proteomes" id="UP000759537">
    <property type="component" value="Unassembled WGS sequence"/>
</dbReference>
<feature type="transmembrane region" description="Helical" evidence="1">
    <location>
        <begin position="134"/>
        <end position="157"/>
    </location>
</feature>
<evidence type="ECO:0008006" key="4">
    <source>
        <dbReference type="Google" id="ProtNLM"/>
    </source>
</evidence>
<dbReference type="GO" id="GO:0032153">
    <property type="term" value="C:cell division site"/>
    <property type="evidence" value="ECO:0007669"/>
    <property type="project" value="TreeGrafter"/>
</dbReference>
<evidence type="ECO:0000256" key="1">
    <source>
        <dbReference type="SAM" id="Phobius"/>
    </source>
</evidence>
<dbReference type="InterPro" id="IPR051380">
    <property type="entry name" value="pH-response_reg_palI/RIM9"/>
</dbReference>
<feature type="transmembrane region" description="Helical" evidence="1">
    <location>
        <begin position="104"/>
        <end position="122"/>
    </location>
</feature>
<dbReference type="Pfam" id="PF06687">
    <property type="entry name" value="SUR7"/>
    <property type="match status" value="1"/>
</dbReference>
<name>A0A9P5N341_9AGAM</name>
<dbReference type="GO" id="GO:0005886">
    <property type="term" value="C:plasma membrane"/>
    <property type="evidence" value="ECO:0007669"/>
    <property type="project" value="InterPro"/>
</dbReference>
<keyword evidence="1" id="KW-1133">Transmembrane helix</keyword>
<accession>A0A9P5N341</accession>
<dbReference type="PANTHER" id="PTHR28013:SF4">
    <property type="entry name" value="MARVEL DOMAIN-CONTAINING PROTEIN"/>
    <property type="match status" value="1"/>
</dbReference>
<gene>
    <name evidence="2" type="ORF">DFH94DRAFT_792091</name>
</gene>
<reference evidence="2" key="2">
    <citation type="journal article" date="2020" name="Nat. Commun.">
        <title>Large-scale genome sequencing of mycorrhizal fungi provides insights into the early evolution of symbiotic traits.</title>
        <authorList>
            <person name="Miyauchi S."/>
            <person name="Kiss E."/>
            <person name="Kuo A."/>
            <person name="Drula E."/>
            <person name="Kohler A."/>
            <person name="Sanchez-Garcia M."/>
            <person name="Morin E."/>
            <person name="Andreopoulos B."/>
            <person name="Barry K.W."/>
            <person name="Bonito G."/>
            <person name="Buee M."/>
            <person name="Carver A."/>
            <person name="Chen C."/>
            <person name="Cichocki N."/>
            <person name="Clum A."/>
            <person name="Culley D."/>
            <person name="Crous P.W."/>
            <person name="Fauchery L."/>
            <person name="Girlanda M."/>
            <person name="Hayes R.D."/>
            <person name="Keri Z."/>
            <person name="LaButti K."/>
            <person name="Lipzen A."/>
            <person name="Lombard V."/>
            <person name="Magnuson J."/>
            <person name="Maillard F."/>
            <person name="Murat C."/>
            <person name="Nolan M."/>
            <person name="Ohm R.A."/>
            <person name="Pangilinan J."/>
            <person name="Pereira M.F."/>
            <person name="Perotto S."/>
            <person name="Peter M."/>
            <person name="Pfister S."/>
            <person name="Riley R."/>
            <person name="Sitrit Y."/>
            <person name="Stielow J.B."/>
            <person name="Szollosi G."/>
            <person name="Zifcakova L."/>
            <person name="Stursova M."/>
            <person name="Spatafora J.W."/>
            <person name="Tedersoo L."/>
            <person name="Vaario L.M."/>
            <person name="Yamada A."/>
            <person name="Yan M."/>
            <person name="Wang P."/>
            <person name="Xu J."/>
            <person name="Bruns T."/>
            <person name="Baldrian P."/>
            <person name="Vilgalys R."/>
            <person name="Dunand C."/>
            <person name="Henrissat B."/>
            <person name="Grigoriev I.V."/>
            <person name="Hibbett D."/>
            <person name="Nagy L.G."/>
            <person name="Martin F.M."/>
        </authorList>
    </citation>
    <scope>NUCLEOTIDE SEQUENCE</scope>
    <source>
        <strain evidence="2">Prilba</strain>
    </source>
</reference>
<evidence type="ECO:0000313" key="2">
    <source>
        <dbReference type="EMBL" id="KAF8485210.1"/>
    </source>
</evidence>
<dbReference type="EMBL" id="WHVB01000003">
    <property type="protein sequence ID" value="KAF8485210.1"/>
    <property type="molecule type" value="Genomic_DNA"/>
</dbReference>
<dbReference type="InterPro" id="IPR009571">
    <property type="entry name" value="SUR7/Rim9-like_fungi"/>
</dbReference>
<dbReference type="GO" id="GO:0035838">
    <property type="term" value="C:growing cell tip"/>
    <property type="evidence" value="ECO:0007669"/>
    <property type="project" value="TreeGrafter"/>
</dbReference>
<keyword evidence="3" id="KW-1185">Reference proteome</keyword>
<keyword evidence="1" id="KW-0472">Membrane</keyword>
<feature type="transmembrane region" description="Helical" evidence="1">
    <location>
        <begin position="7"/>
        <end position="28"/>
    </location>
</feature>
<proteinExistence type="predicted"/>
<feature type="transmembrane region" description="Helical" evidence="1">
    <location>
        <begin position="177"/>
        <end position="196"/>
    </location>
</feature>
<organism evidence="2 3">
    <name type="scientific">Russula ochroleuca</name>
    <dbReference type="NCBI Taxonomy" id="152965"/>
    <lineage>
        <taxon>Eukaryota</taxon>
        <taxon>Fungi</taxon>
        <taxon>Dikarya</taxon>
        <taxon>Basidiomycota</taxon>
        <taxon>Agaricomycotina</taxon>
        <taxon>Agaricomycetes</taxon>
        <taxon>Russulales</taxon>
        <taxon>Russulaceae</taxon>
        <taxon>Russula</taxon>
    </lineage>
</organism>